<proteinExistence type="predicted"/>
<organism evidence="2 3">
    <name type="scientific">Marinomonas balearica</name>
    <dbReference type="NCBI Taxonomy" id="491947"/>
    <lineage>
        <taxon>Bacteria</taxon>
        <taxon>Pseudomonadati</taxon>
        <taxon>Pseudomonadota</taxon>
        <taxon>Gammaproteobacteria</taxon>
        <taxon>Oceanospirillales</taxon>
        <taxon>Oceanospirillaceae</taxon>
        <taxon>Marinomonas</taxon>
    </lineage>
</organism>
<gene>
    <name evidence="2" type="ORF">DFP79_3453</name>
</gene>
<reference evidence="2 3" key="1">
    <citation type="submission" date="2019-03" db="EMBL/GenBank/DDBJ databases">
        <title>Genomic Encyclopedia of Type Strains, Phase III (KMG-III): the genomes of soil and plant-associated and newly described type strains.</title>
        <authorList>
            <person name="Whitman W."/>
        </authorList>
    </citation>
    <scope>NUCLEOTIDE SEQUENCE [LARGE SCALE GENOMIC DNA]</scope>
    <source>
        <strain evidence="2 3">CECT 7378</strain>
    </source>
</reference>
<dbReference type="AlphaFoldDB" id="A0A4R6M2X0"/>
<feature type="domain" description="GP-PDE" evidence="1">
    <location>
        <begin position="4"/>
        <end position="241"/>
    </location>
</feature>
<dbReference type="RefSeq" id="WP_133505143.1">
    <property type="nucleotide sequence ID" value="NZ_SNXC01000016.1"/>
</dbReference>
<comment type="caution">
    <text evidence="2">The sequence shown here is derived from an EMBL/GenBank/DDBJ whole genome shotgun (WGS) entry which is preliminary data.</text>
</comment>
<dbReference type="InterPro" id="IPR017946">
    <property type="entry name" value="PLC-like_Pdiesterase_TIM-brl"/>
</dbReference>
<name>A0A4R6M2X0_9GAMM</name>
<dbReference type="CDD" id="cd08562">
    <property type="entry name" value="GDPD_EcUgpQ_like"/>
    <property type="match status" value="1"/>
</dbReference>
<dbReference type="GO" id="GO:0008081">
    <property type="term" value="F:phosphoric diester hydrolase activity"/>
    <property type="evidence" value="ECO:0007669"/>
    <property type="project" value="InterPro"/>
</dbReference>
<dbReference type="PANTHER" id="PTHR46211">
    <property type="entry name" value="GLYCEROPHOSPHORYL DIESTER PHOSPHODIESTERASE"/>
    <property type="match status" value="1"/>
</dbReference>
<dbReference type="PROSITE" id="PS51704">
    <property type="entry name" value="GP_PDE"/>
    <property type="match status" value="1"/>
</dbReference>
<accession>A0A4R6M2X0</accession>
<protein>
    <submittedName>
        <fullName evidence="2">Glycerophosphoryl diester phosphodiesterase</fullName>
    </submittedName>
</protein>
<evidence type="ECO:0000259" key="1">
    <source>
        <dbReference type="PROSITE" id="PS51704"/>
    </source>
</evidence>
<dbReference type="EMBL" id="SNXC01000016">
    <property type="protein sequence ID" value="TDO95524.1"/>
    <property type="molecule type" value="Genomic_DNA"/>
</dbReference>
<dbReference type="InterPro" id="IPR030395">
    <property type="entry name" value="GP_PDE_dom"/>
</dbReference>
<dbReference type="GO" id="GO:0006629">
    <property type="term" value="P:lipid metabolic process"/>
    <property type="evidence" value="ECO:0007669"/>
    <property type="project" value="InterPro"/>
</dbReference>
<dbReference type="OrthoDB" id="9795622at2"/>
<dbReference type="SUPFAM" id="SSF51695">
    <property type="entry name" value="PLC-like phosphodiesterases"/>
    <property type="match status" value="1"/>
</dbReference>
<evidence type="ECO:0000313" key="2">
    <source>
        <dbReference type="EMBL" id="TDO95524.1"/>
    </source>
</evidence>
<dbReference type="PANTHER" id="PTHR46211:SF1">
    <property type="entry name" value="GLYCEROPHOSPHODIESTER PHOSPHODIESTERASE, CYTOPLASMIC"/>
    <property type="match status" value="1"/>
</dbReference>
<dbReference type="Gene3D" id="3.20.20.190">
    <property type="entry name" value="Phosphatidylinositol (PI) phosphodiesterase"/>
    <property type="match status" value="1"/>
</dbReference>
<sequence length="242" mass="26738">MQLTKVIGHRGAASLAPENTLAAIKAAAASGVKWVEIDVSLIADGALVIFHDETLDRCSTGSGKLRAANLEYIASLDAGSWFSPDYEGEVIPTLTEALDCIQSLGLGLNLEIKHDDVDIDQIVPNVIKALQEQWQDNEKLIISSFNHAALVMCHEMDSSRHLGQLYESIPNNWQEQLADIDAFSLHCDYALLTESQANDIKQAGYKLLCYTINSVSLAEQHWRWGMDSVITDDPNVFMHLDK</sequence>
<dbReference type="Proteomes" id="UP000294656">
    <property type="component" value="Unassembled WGS sequence"/>
</dbReference>
<dbReference type="Pfam" id="PF03009">
    <property type="entry name" value="GDPD"/>
    <property type="match status" value="1"/>
</dbReference>
<keyword evidence="3" id="KW-1185">Reference proteome</keyword>
<evidence type="ECO:0000313" key="3">
    <source>
        <dbReference type="Proteomes" id="UP000294656"/>
    </source>
</evidence>